<protein>
    <submittedName>
        <fullName evidence="3">Type 4a pilus biogenesis protein PilO</fullName>
    </submittedName>
</protein>
<dbReference type="AlphaFoldDB" id="A0A974Y2Y5"/>
<evidence type="ECO:0000313" key="4">
    <source>
        <dbReference type="Proteomes" id="UP000671913"/>
    </source>
</evidence>
<gene>
    <name evidence="3" type="primary">pilO</name>
    <name evidence="3" type="ORF">ACETAC_06280</name>
</gene>
<evidence type="ECO:0000256" key="1">
    <source>
        <dbReference type="SAM" id="MobiDB-lite"/>
    </source>
</evidence>
<keyword evidence="4" id="KW-1185">Reference proteome</keyword>
<dbReference type="Pfam" id="PF04350">
    <property type="entry name" value="PilO"/>
    <property type="match status" value="1"/>
</dbReference>
<dbReference type="PANTHER" id="PTHR39555:SF1">
    <property type="entry name" value="TYPE IV PILUS INNER MEMBRANE COMPONENT PILO"/>
    <property type="match status" value="1"/>
</dbReference>
<feature type="transmembrane region" description="Helical" evidence="2">
    <location>
        <begin position="9"/>
        <end position="27"/>
    </location>
</feature>
<keyword evidence="2" id="KW-1133">Transmembrane helix</keyword>
<dbReference type="PANTHER" id="PTHR39555">
    <property type="entry name" value="FIMBRIAL ASSEMBLY PROTEIN PILO-LIKE PROTEIN-RELATED"/>
    <property type="match status" value="1"/>
</dbReference>
<evidence type="ECO:0000313" key="3">
    <source>
        <dbReference type="EMBL" id="QSZ26525.1"/>
    </source>
</evidence>
<dbReference type="GO" id="GO:0043683">
    <property type="term" value="P:type IV pilus assembly"/>
    <property type="evidence" value="ECO:0007669"/>
    <property type="project" value="InterPro"/>
</dbReference>
<dbReference type="GO" id="GO:0043107">
    <property type="term" value="P:type IV pilus-dependent motility"/>
    <property type="evidence" value="ECO:0007669"/>
    <property type="project" value="InterPro"/>
</dbReference>
<keyword evidence="2" id="KW-0812">Transmembrane</keyword>
<reference evidence="3" key="1">
    <citation type="submission" date="2020-08" db="EMBL/GenBank/DDBJ databases">
        <title>Genomic insights into the carbon and energy metabolism of the first obligate autotrophic acetogenic bacterium Aceticella autotrophica gen. nov., sp. nov.</title>
        <authorList>
            <person name="Toshchakov S.V."/>
            <person name="Elcheninov A.G."/>
            <person name="Kublanov I.V."/>
            <person name="Frolov E.N."/>
            <person name="Lebedinsky A.V."/>
        </authorList>
    </citation>
    <scope>NUCLEOTIDE SEQUENCE</scope>
    <source>
        <strain evidence="3">3443-3Ac</strain>
    </source>
</reference>
<accession>A0A974Y2Y5</accession>
<dbReference type="RefSeq" id="WP_284679199.1">
    <property type="nucleotide sequence ID" value="NZ_CP060096.1"/>
</dbReference>
<name>A0A974Y2Y5_9THEO</name>
<sequence>MKLTNREKVLVAITVTIGIITLYYQFILSTQISNIGKLNVEIDKRKIKLNKLSMLNENNLNDRLVKIEASLKNSNDELPDNKDIENFLIKLDDIISSTGVTFMEVNLTNSIDNKTQNQQTVSITQEQKQQGSNGDSAYVKIPIIIKVSGNYEKISAFIKGIQDLKRINSINTVDILKNKDSDNLTLTMDVIIYSVKNTGGSYLNTMLVKGKSDPFKSLINIQTQQNNQQGLLKPDINKIITDSVDSITKTSANQNNGQISSEKNIQQNTNTNASGGKISQ</sequence>
<dbReference type="InterPro" id="IPR007445">
    <property type="entry name" value="PilO"/>
</dbReference>
<dbReference type="Gene3D" id="3.30.70.60">
    <property type="match status" value="1"/>
</dbReference>
<organism evidence="3 4">
    <name type="scientific">Aceticella autotrophica</name>
    <dbReference type="NCBI Taxonomy" id="2755338"/>
    <lineage>
        <taxon>Bacteria</taxon>
        <taxon>Bacillati</taxon>
        <taxon>Bacillota</taxon>
        <taxon>Clostridia</taxon>
        <taxon>Thermoanaerobacterales</taxon>
        <taxon>Thermoanaerobacteraceae</taxon>
        <taxon>Aceticella</taxon>
    </lineage>
</organism>
<dbReference type="Proteomes" id="UP000671913">
    <property type="component" value="Chromosome"/>
</dbReference>
<keyword evidence="2" id="KW-0472">Membrane</keyword>
<dbReference type="InterPro" id="IPR014717">
    <property type="entry name" value="Transl_elong_EF1B/ribsomal_bS6"/>
</dbReference>
<dbReference type="KEGG" id="aaut:ACETAC_06280"/>
<proteinExistence type="predicted"/>
<evidence type="ECO:0000256" key="2">
    <source>
        <dbReference type="SAM" id="Phobius"/>
    </source>
</evidence>
<feature type="region of interest" description="Disordered" evidence="1">
    <location>
        <begin position="251"/>
        <end position="280"/>
    </location>
</feature>
<dbReference type="EMBL" id="CP060096">
    <property type="protein sequence ID" value="QSZ26525.1"/>
    <property type="molecule type" value="Genomic_DNA"/>
</dbReference>